<dbReference type="RefSeq" id="WP_207451537.1">
    <property type="nucleotide sequence ID" value="NZ_CP061091.1"/>
</dbReference>
<reference evidence="2 3" key="1">
    <citation type="submission" date="2020-09" db="EMBL/GenBank/DDBJ databases">
        <title>Roseomonas.</title>
        <authorList>
            <person name="Zhu W."/>
        </authorList>
    </citation>
    <scope>NUCLEOTIDE SEQUENCE [LARGE SCALE GENOMIC DNA]</scope>
    <source>
        <strain evidence="2 3">1311</strain>
    </source>
</reference>
<keyword evidence="1" id="KW-0175">Coiled coil</keyword>
<comment type="caution">
    <text evidence="2">The sequence shown here is derived from an EMBL/GenBank/DDBJ whole genome shotgun (WGS) entry which is preliminary data.</text>
</comment>
<accession>A0ABS3KK85</accession>
<evidence type="ECO:0008006" key="4">
    <source>
        <dbReference type="Google" id="ProtNLM"/>
    </source>
</evidence>
<proteinExistence type="predicted"/>
<gene>
    <name evidence="2" type="ORF">IAI60_22505</name>
</gene>
<evidence type="ECO:0000313" key="3">
    <source>
        <dbReference type="Proteomes" id="UP001518990"/>
    </source>
</evidence>
<protein>
    <recommendedName>
        <fullName evidence="4">Recombinase domain-containing protein</fullName>
    </recommendedName>
</protein>
<dbReference type="Proteomes" id="UP001518990">
    <property type="component" value="Unassembled WGS sequence"/>
</dbReference>
<sequence length="138" mass="15615">MAMDRQSQLEAVVAQLQARMDRLEAEMVELRERGFGQTRKANAKRTLTAAEKDDMVVKEIVDFLQRNHRVGTTDLDLLGYPYFGRWGNLRTRVAADLNEKGIPAPRGGYWSAKQISRALQRHSAKRMEARKAAPDSTG</sequence>
<evidence type="ECO:0000256" key="1">
    <source>
        <dbReference type="SAM" id="Coils"/>
    </source>
</evidence>
<feature type="coiled-coil region" evidence="1">
    <location>
        <begin position="6"/>
        <end position="33"/>
    </location>
</feature>
<name>A0ABS3KK85_9PROT</name>
<organism evidence="2 3">
    <name type="scientific">Roseomonas marmotae</name>
    <dbReference type="NCBI Taxonomy" id="2768161"/>
    <lineage>
        <taxon>Bacteria</taxon>
        <taxon>Pseudomonadati</taxon>
        <taxon>Pseudomonadota</taxon>
        <taxon>Alphaproteobacteria</taxon>
        <taxon>Acetobacterales</taxon>
        <taxon>Roseomonadaceae</taxon>
        <taxon>Roseomonas</taxon>
    </lineage>
</organism>
<evidence type="ECO:0000313" key="2">
    <source>
        <dbReference type="EMBL" id="MBO1077360.1"/>
    </source>
</evidence>
<keyword evidence="3" id="KW-1185">Reference proteome</keyword>
<dbReference type="EMBL" id="JACTNF010000080">
    <property type="protein sequence ID" value="MBO1077360.1"/>
    <property type="molecule type" value="Genomic_DNA"/>
</dbReference>